<evidence type="ECO:0000313" key="8">
    <source>
        <dbReference type="Proteomes" id="UP000233786"/>
    </source>
</evidence>
<accession>A0A2N3Y0Q4</accession>
<protein>
    <submittedName>
        <fullName evidence="7">NCS1 family nucleobase:cation symporter-1</fullName>
    </submittedName>
</protein>
<evidence type="ECO:0000256" key="3">
    <source>
        <dbReference type="ARBA" id="ARBA00022692"/>
    </source>
</evidence>
<feature type="transmembrane region" description="Helical" evidence="6">
    <location>
        <begin position="117"/>
        <end position="140"/>
    </location>
</feature>
<feature type="transmembrane region" description="Helical" evidence="6">
    <location>
        <begin position="262"/>
        <end position="291"/>
    </location>
</feature>
<comment type="caution">
    <text evidence="7">The sequence shown here is derived from an EMBL/GenBank/DDBJ whole genome shotgun (WGS) entry which is preliminary data.</text>
</comment>
<sequence>MTDTSQSNITQEDRASSALVNDDLAPATERKWGAFSIFAMWTANAHSIGSYTFAGGLFFLGLSGWQVLIAYAAGYALSLIPLNLVGFAGQRTGVPMSVFARASFGVYGANIPALTRAVVAIFWFGIQTYLASVALSVLILRIAPSLASFAQWQFLGLSGFGWGCFLIVWALQLLVLQHGMETVRKFQVWAGLLVLVIMLVLAVAMIVAARGKIDLTMSFHPLSTGQTVAAFLGAMFLTCGSNTAVTLGFFDFARFSPNRRAIVIGNIFGMPVNAALFALVSVVVTLGAFVVYGDAIVDPVLLAARLDNVPLLVICAFMFTLATIGINVAANFVSPCYDLAGIFPRFINFKRGGIITAVLSLVVTPWNLYSSPAVVNYFIGALGAFLGPLLAVLLVDYYLVRRKHISIDDLYRSDVRGRYFYWRGFNPRALASFIPAAAVSACLALIPYFQPFAPFAWLVGVFLAALLHWAGYQVRSSKTEPSVAQAA</sequence>
<dbReference type="PANTHER" id="PTHR30618">
    <property type="entry name" value="NCS1 FAMILY PURINE/PYRIMIDINE TRANSPORTER"/>
    <property type="match status" value="1"/>
</dbReference>
<dbReference type="OrthoDB" id="6083029at2"/>
<reference evidence="7" key="1">
    <citation type="submission" date="2017-12" db="EMBL/GenBank/DDBJ databases">
        <title>Sequencing the genomes of 1000 Actinobacteria strains.</title>
        <authorList>
            <person name="Klenk H.-P."/>
        </authorList>
    </citation>
    <scope>NUCLEOTIDE SEQUENCE [LARGE SCALE GENOMIC DNA]</scope>
    <source>
        <strain evidence="7">DSM 44228</strain>
    </source>
</reference>
<evidence type="ECO:0000256" key="4">
    <source>
        <dbReference type="ARBA" id="ARBA00022989"/>
    </source>
</evidence>
<dbReference type="Pfam" id="PF02133">
    <property type="entry name" value="Transp_cyt_pur"/>
    <property type="match status" value="1"/>
</dbReference>
<dbReference type="EMBL" id="PJNB01000001">
    <property type="protein sequence ID" value="PKW16473.1"/>
    <property type="molecule type" value="Genomic_DNA"/>
</dbReference>
<feature type="transmembrane region" description="Helical" evidence="6">
    <location>
        <begin position="311"/>
        <end position="333"/>
    </location>
</feature>
<keyword evidence="3 6" id="KW-0812">Transmembrane</keyword>
<gene>
    <name evidence="7" type="ORF">A8926_4307</name>
</gene>
<evidence type="ECO:0000256" key="6">
    <source>
        <dbReference type="SAM" id="Phobius"/>
    </source>
</evidence>
<evidence type="ECO:0000313" key="7">
    <source>
        <dbReference type="EMBL" id="PKW16473.1"/>
    </source>
</evidence>
<dbReference type="Proteomes" id="UP000233786">
    <property type="component" value="Unassembled WGS sequence"/>
</dbReference>
<dbReference type="Gene3D" id="1.10.4160.10">
    <property type="entry name" value="Hydantoin permease"/>
    <property type="match status" value="1"/>
</dbReference>
<name>A0A2N3Y0Q4_SACSN</name>
<dbReference type="InterPro" id="IPR045225">
    <property type="entry name" value="Uracil/uridine/allantoin_perm"/>
</dbReference>
<dbReference type="GO" id="GO:0005886">
    <property type="term" value="C:plasma membrane"/>
    <property type="evidence" value="ECO:0007669"/>
    <property type="project" value="TreeGrafter"/>
</dbReference>
<dbReference type="AlphaFoldDB" id="A0A2N3Y0Q4"/>
<keyword evidence="4 6" id="KW-1133">Transmembrane helix</keyword>
<feature type="transmembrane region" description="Helical" evidence="6">
    <location>
        <begin position="38"/>
        <end position="62"/>
    </location>
</feature>
<comment type="subcellular location">
    <subcellularLocation>
        <location evidence="1">Membrane</location>
        <topology evidence="1">Multi-pass membrane protein</topology>
    </subcellularLocation>
</comment>
<feature type="transmembrane region" description="Helical" evidence="6">
    <location>
        <begin position="375"/>
        <end position="400"/>
    </location>
</feature>
<comment type="similarity">
    <text evidence="2">Belongs to the purine-cytosine permease (2.A.39) family.</text>
</comment>
<dbReference type="PANTHER" id="PTHR30618:SF6">
    <property type="entry name" value="NCS1 FAMILY NUCLEOBASE:CATION SYMPORTER-1"/>
    <property type="match status" value="1"/>
</dbReference>
<evidence type="ECO:0000256" key="5">
    <source>
        <dbReference type="ARBA" id="ARBA00023136"/>
    </source>
</evidence>
<organism evidence="7 8">
    <name type="scientific">Saccharopolyspora spinosa</name>
    <dbReference type="NCBI Taxonomy" id="60894"/>
    <lineage>
        <taxon>Bacteria</taxon>
        <taxon>Bacillati</taxon>
        <taxon>Actinomycetota</taxon>
        <taxon>Actinomycetes</taxon>
        <taxon>Pseudonocardiales</taxon>
        <taxon>Pseudonocardiaceae</taxon>
        <taxon>Saccharopolyspora</taxon>
    </lineage>
</organism>
<feature type="transmembrane region" description="Helical" evidence="6">
    <location>
        <begin position="353"/>
        <end position="369"/>
    </location>
</feature>
<dbReference type="InterPro" id="IPR001248">
    <property type="entry name" value="Pur-cyt_permease"/>
</dbReference>
<proteinExistence type="inferred from homology"/>
<evidence type="ECO:0000256" key="2">
    <source>
        <dbReference type="ARBA" id="ARBA00008974"/>
    </source>
</evidence>
<feature type="transmembrane region" description="Helical" evidence="6">
    <location>
        <begin position="228"/>
        <end position="250"/>
    </location>
</feature>
<dbReference type="GO" id="GO:0015205">
    <property type="term" value="F:nucleobase transmembrane transporter activity"/>
    <property type="evidence" value="ECO:0007669"/>
    <property type="project" value="TreeGrafter"/>
</dbReference>
<keyword evidence="5 6" id="KW-0472">Membrane</keyword>
<evidence type="ECO:0000256" key="1">
    <source>
        <dbReference type="ARBA" id="ARBA00004141"/>
    </source>
</evidence>
<dbReference type="STRING" id="994479.GCA_000194155_07255"/>
<dbReference type="RefSeq" id="WP_010314834.1">
    <property type="nucleotide sequence ID" value="NZ_CP061007.1"/>
</dbReference>
<feature type="transmembrane region" description="Helical" evidence="6">
    <location>
        <begin position="152"/>
        <end position="176"/>
    </location>
</feature>
<feature type="transmembrane region" description="Helical" evidence="6">
    <location>
        <begin position="188"/>
        <end position="208"/>
    </location>
</feature>
<feature type="transmembrane region" description="Helical" evidence="6">
    <location>
        <begin position="429"/>
        <end position="449"/>
    </location>
</feature>
<dbReference type="CDD" id="cd11555">
    <property type="entry name" value="SLC-NCS1sbd_u1"/>
    <property type="match status" value="1"/>
</dbReference>
<feature type="transmembrane region" description="Helical" evidence="6">
    <location>
        <begin position="455"/>
        <end position="472"/>
    </location>
</feature>
<keyword evidence="8" id="KW-1185">Reference proteome</keyword>
<feature type="transmembrane region" description="Helical" evidence="6">
    <location>
        <begin position="68"/>
        <end position="88"/>
    </location>
</feature>